<dbReference type="InterPro" id="IPR059052">
    <property type="entry name" value="HH_YbhG-like"/>
</dbReference>
<keyword evidence="4" id="KW-1133">Transmembrane helix</keyword>
<evidence type="ECO:0000256" key="2">
    <source>
        <dbReference type="ARBA" id="ARBA00023054"/>
    </source>
</evidence>
<gene>
    <name evidence="6" type="ORF">HUN01_33035</name>
</gene>
<dbReference type="PANTHER" id="PTHR32347">
    <property type="entry name" value="EFFLUX SYSTEM COMPONENT YKNX-RELATED"/>
    <property type="match status" value="1"/>
</dbReference>
<keyword evidence="4" id="KW-0472">Membrane</keyword>
<dbReference type="InterPro" id="IPR014315">
    <property type="entry name" value="ABC_heterocyst_DevB"/>
</dbReference>
<dbReference type="PANTHER" id="PTHR32347:SF27">
    <property type="entry name" value="RND EFFLUX PUMP MEMBRANE FUSION PROTEIN BARREL-SANDWICH DOMAIN-CONTAINING PROTEIN"/>
    <property type="match status" value="1"/>
</dbReference>
<organism evidence="6 7">
    <name type="scientific">Nostoc edaphicum CCNP1411</name>
    <dbReference type="NCBI Taxonomy" id="1472755"/>
    <lineage>
        <taxon>Bacteria</taxon>
        <taxon>Bacillati</taxon>
        <taxon>Cyanobacteriota</taxon>
        <taxon>Cyanophyceae</taxon>
        <taxon>Nostocales</taxon>
        <taxon>Nostocaceae</taxon>
        <taxon>Nostoc</taxon>
    </lineage>
</organism>
<dbReference type="Proteomes" id="UP000514713">
    <property type="component" value="Chromosome"/>
</dbReference>
<evidence type="ECO:0000259" key="5">
    <source>
        <dbReference type="Pfam" id="PF25881"/>
    </source>
</evidence>
<dbReference type="InterPro" id="IPR050465">
    <property type="entry name" value="UPF0194_transport"/>
</dbReference>
<evidence type="ECO:0000256" key="4">
    <source>
        <dbReference type="SAM" id="Phobius"/>
    </source>
</evidence>
<dbReference type="GO" id="GO:0030313">
    <property type="term" value="C:cell envelope"/>
    <property type="evidence" value="ECO:0007669"/>
    <property type="project" value="UniProtKB-SubCell"/>
</dbReference>
<evidence type="ECO:0000313" key="6">
    <source>
        <dbReference type="EMBL" id="QMS92189.1"/>
    </source>
</evidence>
<evidence type="ECO:0000256" key="1">
    <source>
        <dbReference type="ARBA" id="ARBA00004196"/>
    </source>
</evidence>
<keyword evidence="2 3" id="KW-0175">Coiled coil</keyword>
<dbReference type="Gene3D" id="1.10.287.470">
    <property type="entry name" value="Helix hairpin bin"/>
    <property type="match status" value="1"/>
</dbReference>
<dbReference type="SUPFAM" id="SSF111369">
    <property type="entry name" value="HlyD-like secretion proteins"/>
    <property type="match status" value="1"/>
</dbReference>
<keyword evidence="7" id="KW-1185">Reference proteome</keyword>
<comment type="subcellular location">
    <subcellularLocation>
        <location evidence="1">Cell envelope</location>
    </subcellularLocation>
</comment>
<dbReference type="EMBL" id="CP054698">
    <property type="protein sequence ID" value="QMS92189.1"/>
    <property type="molecule type" value="Genomic_DNA"/>
</dbReference>
<feature type="coiled-coil region" evidence="3">
    <location>
        <begin position="113"/>
        <end position="180"/>
    </location>
</feature>
<proteinExistence type="predicted"/>
<dbReference type="NCBIfam" id="TIGR02971">
    <property type="entry name" value="heterocyst_DevB"/>
    <property type="match status" value="1"/>
</dbReference>
<evidence type="ECO:0000256" key="3">
    <source>
        <dbReference type="SAM" id="Coils"/>
    </source>
</evidence>
<dbReference type="Gene3D" id="2.40.30.170">
    <property type="match status" value="1"/>
</dbReference>
<dbReference type="RefSeq" id="WP_181929701.1">
    <property type="nucleotide sequence ID" value="NZ_CP054698.1"/>
</dbReference>
<name>A0A7D7LJX9_9NOSO</name>
<dbReference type="Pfam" id="PF25881">
    <property type="entry name" value="HH_YBHG"/>
    <property type="match status" value="1"/>
</dbReference>
<sequence>MFEQEVSLITEKKHRPLIKSIVQWAGILGATAAVGIGGFVVWKQVSSQTGVENQTGIQTPLPQAQKVVETITALGRLEPHGEVIQVSAPTFLEGARVEKLLVEDTDWVKSGQVIAVLDRRERLQAALKQAQRQVEVAQARLAKVKAGAKQGDLGAQKATIARLEAELRIAQTEHQRYKYLQETGAISASLLDSKRQIVETIQGQLNQAKSTLTSIAEVRPTDIQEAEAEIASAVASEQKAKADLETAFVTAPQNGQVLKIHTRAGEMVGTKAIADIGQTRQMDVIAEVYENDLAKVKIGQKATITSLNKAFVGKLQGTVYRIIPQIGKRDVLNDDPAAAVDARVAEVKISLLPKDSQRIMSLINLKVEVAINP</sequence>
<dbReference type="AlphaFoldDB" id="A0A7D7LJX9"/>
<protein>
    <submittedName>
        <fullName evidence="6">ABC exporter membrane fusion protein</fullName>
    </submittedName>
</protein>
<keyword evidence="4" id="KW-0812">Transmembrane</keyword>
<feature type="domain" description="YbhG-like alpha-helical hairpin" evidence="5">
    <location>
        <begin position="123"/>
        <end position="240"/>
    </location>
</feature>
<evidence type="ECO:0000313" key="7">
    <source>
        <dbReference type="Proteomes" id="UP000514713"/>
    </source>
</evidence>
<dbReference type="Gene3D" id="2.40.50.100">
    <property type="match status" value="1"/>
</dbReference>
<accession>A0A7D7LJX9</accession>
<reference evidence="7" key="1">
    <citation type="submission" date="2020-06" db="EMBL/GenBank/DDBJ databases">
        <title>Nostoc edaphicum CCNP1411 genome.</title>
        <authorList>
            <person name="Fidor A."/>
            <person name="Grabski M."/>
            <person name="Gawor J."/>
            <person name="Gromadka R."/>
            <person name="Wegrzyn G."/>
            <person name="Mazur-Marzec H."/>
        </authorList>
    </citation>
    <scope>NUCLEOTIDE SEQUENCE [LARGE SCALE GENOMIC DNA]</scope>
    <source>
        <strain evidence="7">CCNP1411</strain>
    </source>
</reference>
<dbReference type="KEGG" id="ned:HUN01_33035"/>
<feature type="transmembrane region" description="Helical" evidence="4">
    <location>
        <begin position="21"/>
        <end position="42"/>
    </location>
</feature>